<dbReference type="EMBL" id="SMGO01000001">
    <property type="protein sequence ID" value="TCK85746.1"/>
    <property type="molecule type" value="Genomic_DNA"/>
</dbReference>
<organism evidence="2 3">
    <name type="scientific">Albibacterium bauzanense</name>
    <dbReference type="NCBI Taxonomy" id="653929"/>
    <lineage>
        <taxon>Bacteria</taxon>
        <taxon>Pseudomonadati</taxon>
        <taxon>Bacteroidota</taxon>
        <taxon>Sphingobacteriia</taxon>
        <taxon>Sphingobacteriales</taxon>
        <taxon>Sphingobacteriaceae</taxon>
        <taxon>Albibacterium</taxon>
    </lineage>
</organism>
<name>A0A4R1M1B5_9SPHI</name>
<evidence type="ECO:0000256" key="1">
    <source>
        <dbReference type="SAM" id="Phobius"/>
    </source>
</evidence>
<evidence type="ECO:0000313" key="3">
    <source>
        <dbReference type="Proteomes" id="UP000294616"/>
    </source>
</evidence>
<keyword evidence="1" id="KW-1133">Transmembrane helix</keyword>
<dbReference type="Pfam" id="PF18919">
    <property type="entry name" value="DUF5670"/>
    <property type="match status" value="1"/>
</dbReference>
<evidence type="ECO:0000313" key="2">
    <source>
        <dbReference type="EMBL" id="TCK85746.1"/>
    </source>
</evidence>
<dbReference type="AlphaFoldDB" id="A0A4R1M1B5"/>
<accession>A0A4R1M1B5</accession>
<dbReference type="InterPro" id="IPR043727">
    <property type="entry name" value="Lmo0937-like"/>
</dbReference>
<proteinExistence type="predicted"/>
<protein>
    <submittedName>
        <fullName evidence="2">Uncharacterized protein</fullName>
    </submittedName>
</protein>
<keyword evidence="1" id="KW-0472">Membrane</keyword>
<keyword evidence="3" id="KW-1185">Reference proteome</keyword>
<dbReference type="RefSeq" id="WP_132222189.1">
    <property type="nucleotide sequence ID" value="NZ_SMGO01000001.1"/>
</dbReference>
<feature type="transmembrane region" description="Helical" evidence="1">
    <location>
        <begin position="28"/>
        <end position="45"/>
    </location>
</feature>
<keyword evidence="1" id="KW-0812">Transmembrane</keyword>
<dbReference type="Proteomes" id="UP000294616">
    <property type="component" value="Unassembled WGS sequence"/>
</dbReference>
<gene>
    <name evidence="2" type="ORF">C8N28_1059</name>
</gene>
<feature type="transmembrane region" description="Helical" evidence="1">
    <location>
        <begin position="5"/>
        <end position="22"/>
    </location>
</feature>
<sequence length="59" mass="6548">MRNTLIVIGIILLIFWGIGLIFKVIGVAINALLVIGLFLIVLSLIKGKNKRIDQGRNDF</sequence>
<comment type="caution">
    <text evidence="2">The sequence shown here is derived from an EMBL/GenBank/DDBJ whole genome shotgun (WGS) entry which is preliminary data.</text>
</comment>
<reference evidence="2 3" key="1">
    <citation type="submission" date="2019-03" db="EMBL/GenBank/DDBJ databases">
        <title>Genomic Encyclopedia of Archaeal and Bacterial Type Strains, Phase II (KMG-II): from individual species to whole genera.</title>
        <authorList>
            <person name="Goeker M."/>
        </authorList>
    </citation>
    <scope>NUCLEOTIDE SEQUENCE [LARGE SCALE GENOMIC DNA]</scope>
    <source>
        <strain evidence="2 3">DSM 22554</strain>
    </source>
</reference>